<reference evidence="1" key="1">
    <citation type="journal article" date="2015" name="Nature">
        <title>Complex archaea that bridge the gap between prokaryotes and eukaryotes.</title>
        <authorList>
            <person name="Spang A."/>
            <person name="Saw J.H."/>
            <person name="Jorgensen S.L."/>
            <person name="Zaremba-Niedzwiedzka K."/>
            <person name="Martijn J."/>
            <person name="Lind A.E."/>
            <person name="van Eijk R."/>
            <person name="Schleper C."/>
            <person name="Guy L."/>
            <person name="Ettema T.J."/>
        </authorList>
    </citation>
    <scope>NUCLEOTIDE SEQUENCE</scope>
</reference>
<name>A0A0F8Z7Z5_9ZZZZ</name>
<dbReference type="EMBL" id="LAZR01061950">
    <property type="protein sequence ID" value="KKK62529.1"/>
    <property type="molecule type" value="Genomic_DNA"/>
</dbReference>
<proteinExistence type="predicted"/>
<protein>
    <submittedName>
        <fullName evidence="1">Uncharacterized protein</fullName>
    </submittedName>
</protein>
<evidence type="ECO:0000313" key="1">
    <source>
        <dbReference type="EMBL" id="KKK62529.1"/>
    </source>
</evidence>
<accession>A0A0F8Z7Z5</accession>
<sequence>MITGLNKAWLEVLIGAFYEQASALSMRENRIGILVHDDISACRYQYARYRQHRAEQAKKGDGLMSLKRIMMNLCEL</sequence>
<organism evidence="1">
    <name type="scientific">marine sediment metagenome</name>
    <dbReference type="NCBI Taxonomy" id="412755"/>
    <lineage>
        <taxon>unclassified sequences</taxon>
        <taxon>metagenomes</taxon>
        <taxon>ecological metagenomes</taxon>
    </lineage>
</organism>
<gene>
    <name evidence="1" type="ORF">LCGC14_3003440</name>
</gene>
<dbReference type="AlphaFoldDB" id="A0A0F8Z7Z5"/>
<comment type="caution">
    <text evidence="1">The sequence shown here is derived from an EMBL/GenBank/DDBJ whole genome shotgun (WGS) entry which is preliminary data.</text>
</comment>